<organism evidence="2 3">
    <name type="scientific">Xanthomonas phage Xp15</name>
    <dbReference type="NCBI Taxonomy" id="322855"/>
    <lineage>
        <taxon>Viruses</taxon>
        <taxon>Duplodnaviria</taxon>
        <taxon>Heunggongvirae</taxon>
        <taxon>Uroviricota</taxon>
        <taxon>Caudoviricetes</taxon>
        <taxon>Alachuavirus</taxon>
        <taxon>Alachuavirus Xp15</taxon>
    </lineage>
</organism>
<protein>
    <submittedName>
        <fullName evidence="2">Putative phage structural protein</fullName>
    </submittedName>
</protein>
<dbReference type="OrthoDB" id="6781at10239"/>
<dbReference type="InterPro" id="IPR048813">
    <property type="entry name" value="GP7-like"/>
</dbReference>
<evidence type="ECO:0000313" key="2">
    <source>
        <dbReference type="EMBL" id="AAX84853.1"/>
    </source>
</evidence>
<dbReference type="KEGG" id="vg:5076578"/>
<dbReference type="InterPro" id="IPR054612">
    <property type="entry name" value="Phage_capsid-like_C"/>
</dbReference>
<dbReference type="NCBIfam" id="NF045672">
    <property type="entry name" value="MCP_gp7_epsi_15"/>
    <property type="match status" value="1"/>
</dbReference>
<dbReference type="SUPFAM" id="SSF56563">
    <property type="entry name" value="Major capsid protein gp5"/>
    <property type="match status" value="1"/>
</dbReference>
<dbReference type="EMBL" id="AY986977">
    <property type="protein sequence ID" value="AAX84853.1"/>
    <property type="molecule type" value="Genomic_DNA"/>
</dbReference>
<dbReference type="Pfam" id="PF05065">
    <property type="entry name" value="Phage_capsid"/>
    <property type="match status" value="1"/>
</dbReference>
<evidence type="ECO:0000313" key="3">
    <source>
        <dbReference type="Proteomes" id="UP000001305"/>
    </source>
</evidence>
<dbReference type="GeneID" id="5076578"/>
<accession>Q52PM1</accession>
<sequence>MVRICTPPLRGRWRTLTHQFPELKMPTVTLAESAKLSQDHLVSGLIETIVEVNPLYEMMPFTEIEGNALAYNRENVLGDVQFLAVGGTITAKNPATFTKVTSELTTLIGDAEVNGLIQATRSDFMDQTSVQVASKAKSIGRQYQASMITGDGTGNSFQGMMGLVAASQTISAGANGGTLTFELLDQLLDLVKDKDGQVDYLMSSFAMRRKYFSLLRALGGAAIGEVMTLPSGRQIPTYRGVPWFVNDFIPSNMTQGTATNATAIFAGTFDDGSNKYGIAGLTARGSAGLRVQNVGAKENADETITRVKMYCGFANFSQLGLAAIKGLIPG</sequence>
<reference evidence="2 3" key="1">
    <citation type="submission" date="2005-03" db="EMBL/GenBank/DDBJ databases">
        <title>Sequencing of bacteriophage Xp15 from Xanthomonas campestris pv. pelargonii and identification of the lysis genes.</title>
        <authorList>
            <person name="Ramadugu C."/>
            <person name="Gabriel D.W."/>
        </authorList>
    </citation>
    <scope>NUCLEOTIDE SEQUENCE [LARGE SCALE GENOMIC DNA]</scope>
</reference>
<dbReference type="Proteomes" id="UP000001305">
    <property type="component" value="Segment"/>
</dbReference>
<name>Q52PM1_9CAUD</name>
<proteinExistence type="predicted"/>
<dbReference type="RefSeq" id="YP_239278.1">
    <property type="nucleotide sequence ID" value="NC_007024.1"/>
</dbReference>
<evidence type="ECO:0000259" key="1">
    <source>
        <dbReference type="Pfam" id="PF05065"/>
    </source>
</evidence>
<keyword evidence="3" id="KW-1185">Reference proteome</keyword>
<feature type="domain" description="Phage capsid-like C-terminal" evidence="1">
    <location>
        <begin position="39"/>
        <end position="266"/>
    </location>
</feature>